<dbReference type="AlphaFoldDB" id="A0A081EWZ8"/>
<proteinExistence type="predicted"/>
<dbReference type="InterPro" id="IPR052964">
    <property type="entry name" value="Sporulation_signal_mat"/>
</dbReference>
<dbReference type="OrthoDB" id="327281at2157"/>
<evidence type="ECO:0000256" key="6">
    <source>
        <dbReference type="SAM" id="Phobius"/>
    </source>
</evidence>
<feature type="transmembrane region" description="Helical" evidence="6">
    <location>
        <begin position="94"/>
        <end position="115"/>
    </location>
</feature>
<keyword evidence="9" id="KW-1185">Reference proteome</keyword>
<dbReference type="EMBL" id="JNFH02000004">
    <property type="protein sequence ID" value="KDS91936.1"/>
    <property type="molecule type" value="Genomic_DNA"/>
</dbReference>
<dbReference type="RefSeq" id="WP_050023346.1">
    <property type="nucleotide sequence ID" value="NZ_JNFH02000004.1"/>
</dbReference>
<dbReference type="GO" id="GO:0012505">
    <property type="term" value="C:endomembrane system"/>
    <property type="evidence" value="ECO:0007669"/>
    <property type="project" value="UniProtKB-SubCell"/>
</dbReference>
<organism evidence="8 9">
    <name type="scientific">Halorubrum saccharovorum</name>
    <dbReference type="NCBI Taxonomy" id="2248"/>
    <lineage>
        <taxon>Archaea</taxon>
        <taxon>Methanobacteriati</taxon>
        <taxon>Methanobacteriota</taxon>
        <taxon>Stenosarchaea group</taxon>
        <taxon>Halobacteria</taxon>
        <taxon>Halobacteriales</taxon>
        <taxon>Haloferacaceae</taxon>
        <taxon>Halorubrum</taxon>
    </lineage>
</organism>
<evidence type="ECO:0000256" key="4">
    <source>
        <dbReference type="ARBA" id="ARBA00023136"/>
    </source>
</evidence>
<evidence type="ECO:0000256" key="1">
    <source>
        <dbReference type="ARBA" id="ARBA00004127"/>
    </source>
</evidence>
<keyword evidence="2 6" id="KW-0812">Transmembrane</keyword>
<evidence type="ECO:0000256" key="3">
    <source>
        <dbReference type="ARBA" id="ARBA00022989"/>
    </source>
</evidence>
<evidence type="ECO:0000256" key="2">
    <source>
        <dbReference type="ARBA" id="ARBA00022692"/>
    </source>
</evidence>
<evidence type="ECO:0000313" key="8">
    <source>
        <dbReference type="EMBL" id="KDS91936.1"/>
    </source>
</evidence>
<sequence>MTPPRQRLSKAGSRYAAARESLRERATPSLGIDPRALGAFRIAVALCILGDLLVFRLPAVRAFYTDGGVLPRSTLAEVFPLLEAVSIHAISGSMWVQTGLIAVAVCATVGLLVGYRTRASTGLSVVLLASLYARNPYVINGGNTILVVFLFLSLFLPLDARWSLGADRWGDRTERDTAGGRGAEEREDGVAPRVCSLGTAVTLLTLVSIYAANAVSKYRSDAWMSGVAVPRIFQLGELTVGLGPLLSEHAAVLAAVNWLWIALLSASVLLVVATGWLRAGIALAFVSAHLGMAATMRLGVFPFVMIAILLLFLPPGVWNCVEAAASKLHGSSGPAERAYRSGGDASETDRDDGGSAAEVASPVQSRVRRGIRVGAVLLLAGFFLALVWWQAAGVGLVDLPASESGGELSEVSWSFFAPNPPDASSWYVIRGTLESGESIDVHHGEAVTYDRPPDAAEAYPTTLWHQFGFRMKNAGESRYRPVAAYVCERSDRSVESVTVFHVEQPVDPNGPVGEPVREERIRAAC</sequence>
<dbReference type="InterPro" id="IPR011020">
    <property type="entry name" value="HTTM-like"/>
</dbReference>
<comment type="subcellular location">
    <subcellularLocation>
        <location evidence="1">Endomembrane system</location>
        <topology evidence="1">Multi-pass membrane protein</topology>
    </subcellularLocation>
</comment>
<feature type="domain" description="HTTM-like" evidence="7">
    <location>
        <begin position="29"/>
        <end position="317"/>
    </location>
</feature>
<feature type="transmembrane region" description="Helical" evidence="6">
    <location>
        <begin position="258"/>
        <end position="286"/>
    </location>
</feature>
<dbReference type="PANTHER" id="PTHR39535:SF2">
    <property type="entry name" value="HTTM DOMAIN-CONTAINING PROTEIN"/>
    <property type="match status" value="1"/>
</dbReference>
<evidence type="ECO:0000259" key="7">
    <source>
        <dbReference type="SMART" id="SM00752"/>
    </source>
</evidence>
<keyword evidence="4 6" id="KW-0472">Membrane</keyword>
<accession>A0A081EWZ8</accession>
<feature type="transmembrane region" description="Helical" evidence="6">
    <location>
        <begin position="42"/>
        <end position="64"/>
    </location>
</feature>
<reference evidence="8 9" key="1">
    <citation type="journal article" date="2015" name="Genome Announc.">
        <title>Draft genome sequence of a Halorubrum H3 strain isolated from the burlinskoye salt lake (Altai Krai, Russia).</title>
        <authorList>
            <person name="Rozanov A.S."/>
            <person name="Bryanskaya A.V."/>
            <person name="Malup T.K."/>
            <person name="Kotenko A.V."/>
            <person name="Peltek S.E."/>
        </authorList>
    </citation>
    <scope>NUCLEOTIDE SEQUENCE [LARGE SCALE GENOMIC DNA]</scope>
    <source>
        <strain evidence="8 9">H3</strain>
    </source>
</reference>
<gene>
    <name evidence="8" type="ORF">FK85_14135</name>
</gene>
<evidence type="ECO:0000256" key="5">
    <source>
        <dbReference type="SAM" id="MobiDB-lite"/>
    </source>
</evidence>
<name>A0A081EWZ8_9EURY</name>
<comment type="caution">
    <text evidence="8">The sequence shown here is derived from an EMBL/GenBank/DDBJ whole genome shotgun (WGS) entry which is preliminary data.</text>
</comment>
<dbReference type="Proteomes" id="UP000053331">
    <property type="component" value="Unassembled WGS sequence"/>
</dbReference>
<feature type="transmembrane region" description="Helical" evidence="6">
    <location>
        <begin position="371"/>
        <end position="389"/>
    </location>
</feature>
<evidence type="ECO:0000313" key="9">
    <source>
        <dbReference type="Proteomes" id="UP000053331"/>
    </source>
</evidence>
<keyword evidence="3 6" id="KW-1133">Transmembrane helix</keyword>
<protein>
    <submittedName>
        <fullName evidence="8">Deoxyribonuclease HsdR</fullName>
    </submittedName>
</protein>
<dbReference type="PANTHER" id="PTHR39535">
    <property type="entry name" value="SPORULATION-DELAYING PROTEIN SDPB"/>
    <property type="match status" value="1"/>
</dbReference>
<feature type="transmembrane region" description="Helical" evidence="6">
    <location>
        <begin position="298"/>
        <end position="318"/>
    </location>
</feature>
<feature type="transmembrane region" description="Helical" evidence="6">
    <location>
        <begin position="136"/>
        <end position="156"/>
    </location>
</feature>
<dbReference type="SMART" id="SM00752">
    <property type="entry name" value="HTTM"/>
    <property type="match status" value="1"/>
</dbReference>
<feature type="region of interest" description="Disordered" evidence="5">
    <location>
        <begin position="331"/>
        <end position="359"/>
    </location>
</feature>
<feature type="transmembrane region" description="Helical" evidence="6">
    <location>
        <begin position="190"/>
        <end position="211"/>
    </location>
</feature>